<dbReference type="AlphaFoldDB" id="A0A6I6L423"/>
<evidence type="ECO:0000256" key="2">
    <source>
        <dbReference type="ARBA" id="ARBA00022692"/>
    </source>
</evidence>
<proteinExistence type="predicted"/>
<evidence type="ECO:0000313" key="7">
    <source>
        <dbReference type="EMBL" id="QGY79254.1"/>
    </source>
</evidence>
<protein>
    <submittedName>
        <fullName evidence="7">MFS transporter</fullName>
    </submittedName>
</protein>
<feature type="transmembrane region" description="Helical" evidence="5">
    <location>
        <begin position="311"/>
        <end position="330"/>
    </location>
</feature>
<feature type="transmembrane region" description="Helical" evidence="5">
    <location>
        <begin position="274"/>
        <end position="291"/>
    </location>
</feature>
<keyword evidence="8" id="KW-1185">Reference proteome</keyword>
<evidence type="ECO:0000259" key="6">
    <source>
        <dbReference type="PROSITE" id="PS50850"/>
    </source>
</evidence>
<dbReference type="PANTHER" id="PTHR23508:SF10">
    <property type="entry name" value="CARBOXYLIC ACID TRANSPORTER PROTEIN HOMOLOG"/>
    <property type="match status" value="1"/>
</dbReference>
<dbReference type="PROSITE" id="PS50850">
    <property type="entry name" value="MFS"/>
    <property type="match status" value="1"/>
</dbReference>
<feature type="transmembrane region" description="Helical" evidence="5">
    <location>
        <begin position="41"/>
        <end position="64"/>
    </location>
</feature>
<keyword evidence="4 5" id="KW-0472">Membrane</keyword>
<evidence type="ECO:0000256" key="4">
    <source>
        <dbReference type="ARBA" id="ARBA00023136"/>
    </source>
</evidence>
<dbReference type="Gene3D" id="1.20.1250.20">
    <property type="entry name" value="MFS general substrate transporter like domains"/>
    <property type="match status" value="1"/>
</dbReference>
<dbReference type="GO" id="GO:0005886">
    <property type="term" value="C:plasma membrane"/>
    <property type="evidence" value="ECO:0007669"/>
    <property type="project" value="TreeGrafter"/>
</dbReference>
<feature type="domain" description="Major facilitator superfamily (MFS) profile" evidence="6">
    <location>
        <begin position="41"/>
        <end position="455"/>
    </location>
</feature>
<comment type="subcellular location">
    <subcellularLocation>
        <location evidence="1">Membrane</location>
        <topology evidence="1">Multi-pass membrane protein</topology>
    </subcellularLocation>
</comment>
<dbReference type="InterPro" id="IPR036259">
    <property type="entry name" value="MFS_trans_sf"/>
</dbReference>
<keyword evidence="3 5" id="KW-1133">Transmembrane helix</keyword>
<dbReference type="Proteomes" id="UP000428803">
    <property type="component" value="Chromosome"/>
</dbReference>
<dbReference type="GO" id="GO:0046943">
    <property type="term" value="F:carboxylic acid transmembrane transporter activity"/>
    <property type="evidence" value="ECO:0007669"/>
    <property type="project" value="TreeGrafter"/>
</dbReference>
<dbReference type="InterPro" id="IPR011701">
    <property type="entry name" value="MFS"/>
</dbReference>
<keyword evidence="2 5" id="KW-0812">Transmembrane</keyword>
<dbReference type="PANTHER" id="PTHR23508">
    <property type="entry name" value="CARBOXYLIC ACID TRANSPORTER PROTEIN HOMOLOG"/>
    <property type="match status" value="1"/>
</dbReference>
<feature type="transmembrane region" description="Helical" evidence="5">
    <location>
        <begin position="398"/>
        <end position="420"/>
    </location>
</feature>
<dbReference type="EMBL" id="CP035733">
    <property type="protein sequence ID" value="QGY79254.1"/>
    <property type="molecule type" value="Genomic_DNA"/>
</dbReference>
<name>A0A6I6L423_9SPHN</name>
<feature type="transmembrane region" description="Helical" evidence="5">
    <location>
        <begin position="426"/>
        <end position="450"/>
    </location>
</feature>
<evidence type="ECO:0000256" key="3">
    <source>
        <dbReference type="ARBA" id="ARBA00022989"/>
    </source>
</evidence>
<dbReference type="KEGG" id="slaa:EUU25_00635"/>
<dbReference type="InterPro" id="IPR020846">
    <property type="entry name" value="MFS_dom"/>
</dbReference>
<evidence type="ECO:0000256" key="1">
    <source>
        <dbReference type="ARBA" id="ARBA00004141"/>
    </source>
</evidence>
<dbReference type="Pfam" id="PF07690">
    <property type="entry name" value="MFS_1"/>
    <property type="match status" value="1"/>
</dbReference>
<feature type="transmembrane region" description="Helical" evidence="5">
    <location>
        <begin position="132"/>
        <end position="154"/>
    </location>
</feature>
<organism evidence="7 8">
    <name type="scientific">Sphingorhabdus lacus</name>
    <dbReference type="NCBI Taxonomy" id="392610"/>
    <lineage>
        <taxon>Bacteria</taxon>
        <taxon>Pseudomonadati</taxon>
        <taxon>Pseudomonadota</taxon>
        <taxon>Alphaproteobacteria</taxon>
        <taxon>Sphingomonadales</taxon>
        <taxon>Sphingomonadaceae</taxon>
        <taxon>Sphingorhabdus</taxon>
    </lineage>
</organism>
<feature type="transmembrane region" description="Helical" evidence="5">
    <location>
        <begin position="166"/>
        <end position="189"/>
    </location>
</feature>
<reference evidence="8" key="1">
    <citation type="submission" date="2019-01" db="EMBL/GenBank/DDBJ databases">
        <title>Sphingorhabdus lacus sp.nov., isolated from an oligotrophic freshwater lake.</title>
        <authorList>
            <person name="Park M."/>
        </authorList>
    </citation>
    <scope>NUCLEOTIDE SEQUENCE [LARGE SCALE GENOMIC DNA]</scope>
    <source>
        <strain evidence="8">IMCC1753</strain>
    </source>
</reference>
<feature type="transmembrane region" description="Helical" evidence="5">
    <location>
        <begin position="337"/>
        <end position="360"/>
    </location>
</feature>
<feature type="transmembrane region" description="Helical" evidence="5">
    <location>
        <begin position="366"/>
        <end position="386"/>
    </location>
</feature>
<sequence length="456" mass="47854">MSSFARLGRGKIMTQTMNKLDLSKIDEALDEMPLNRTHYTVFFFCFLLFFCYGYCLQALALVVPLLATEWKLSADAFGIALTAAVAGLGVMSVVAGSLGDRFGRRPFLILAALLIGLGCLGTALSTDVTSLALWRLLSGIGLGLSLPNGMALIADFVPTRRRVVAMTLLSGGVAIGTIAAGLLAPALIAAGGWKLLFIVGGILPLPLVAIMYFWLDESPRFLAKKHGYTPALRALLERMNIVVSDLGQAESMSQENAKTAPTTASMGRYLPLSIPYWIQCALTGTFMYGLMNWTPVLFLNAGASEADSLRSVAYLNAGGFAGGFILSMLLDRSKDRVLFVPAAAFAFAAAVYLGAGTLIATAGYSVTALFLGLALGTSFIAIGLASRIYPSEILATSIGLAAAIASLGGVAGPLAGSWIVAQGFPVGTSFGLLAVPAVVCVVAVLAVHFINKRFKR</sequence>
<evidence type="ECO:0000256" key="5">
    <source>
        <dbReference type="SAM" id="Phobius"/>
    </source>
</evidence>
<evidence type="ECO:0000313" key="8">
    <source>
        <dbReference type="Proteomes" id="UP000428803"/>
    </source>
</evidence>
<feature type="transmembrane region" description="Helical" evidence="5">
    <location>
        <begin position="195"/>
        <end position="215"/>
    </location>
</feature>
<accession>A0A6I6L423</accession>
<feature type="transmembrane region" description="Helical" evidence="5">
    <location>
        <begin position="107"/>
        <end position="126"/>
    </location>
</feature>
<feature type="transmembrane region" description="Helical" evidence="5">
    <location>
        <begin position="76"/>
        <end position="95"/>
    </location>
</feature>
<dbReference type="SUPFAM" id="SSF103473">
    <property type="entry name" value="MFS general substrate transporter"/>
    <property type="match status" value="1"/>
</dbReference>
<gene>
    <name evidence="7" type="ORF">EUU25_00635</name>
</gene>